<evidence type="ECO:0000313" key="3">
    <source>
        <dbReference type="Proteomes" id="UP000184267"/>
    </source>
</evidence>
<keyword evidence="3" id="KW-1185">Reference proteome</keyword>
<feature type="compositionally biased region" description="Low complexity" evidence="1">
    <location>
        <begin position="30"/>
        <end position="44"/>
    </location>
</feature>
<dbReference type="EMBL" id="MNAD01001676">
    <property type="protein sequence ID" value="OJT02320.1"/>
    <property type="molecule type" value="Genomic_DNA"/>
</dbReference>
<feature type="region of interest" description="Disordered" evidence="1">
    <location>
        <begin position="1"/>
        <end position="124"/>
    </location>
</feature>
<proteinExistence type="predicted"/>
<feature type="compositionally biased region" description="Low complexity" evidence="1">
    <location>
        <begin position="76"/>
        <end position="86"/>
    </location>
</feature>
<dbReference type="OMA" id="DHTAQRN"/>
<dbReference type="AlphaFoldDB" id="A0A1M2V3Z4"/>
<sequence>MPAEQPADGIESAPSPAVSSLRSRFEKLAAESSPAPSTSSLKPSGSVQHLAAVPPSPRLRAYSPADGDHDSPVPRSPSLRPVSSGSDLKAATKRPPPPPPIRPSSRAPSPANLRASPLIHPIPDSSVVPLEHELLSESVSVSSVSSRAASISRRPPPPPPLASQDHTAQRNAGVSSLIKQFG</sequence>
<feature type="compositionally biased region" description="Polar residues" evidence="1">
    <location>
        <begin position="164"/>
        <end position="182"/>
    </location>
</feature>
<protein>
    <submittedName>
        <fullName evidence="2">Uncharacterized protein</fullName>
    </submittedName>
</protein>
<name>A0A1M2V3Z4_TRAPU</name>
<feature type="compositionally biased region" description="Low complexity" evidence="1">
    <location>
        <begin position="136"/>
        <end position="153"/>
    </location>
</feature>
<comment type="caution">
    <text evidence="2">The sequence shown here is derived from an EMBL/GenBank/DDBJ whole genome shotgun (WGS) entry which is preliminary data.</text>
</comment>
<feature type="region of interest" description="Disordered" evidence="1">
    <location>
        <begin position="136"/>
        <end position="182"/>
    </location>
</feature>
<evidence type="ECO:0000313" key="2">
    <source>
        <dbReference type="EMBL" id="OJT02320.1"/>
    </source>
</evidence>
<evidence type="ECO:0000256" key="1">
    <source>
        <dbReference type="SAM" id="MobiDB-lite"/>
    </source>
</evidence>
<accession>A0A1M2V3Z4</accession>
<gene>
    <name evidence="2" type="ORF">TRAPUB_7160</name>
</gene>
<organism evidence="2 3">
    <name type="scientific">Trametes pubescens</name>
    <name type="common">White-rot fungus</name>
    <dbReference type="NCBI Taxonomy" id="154538"/>
    <lineage>
        <taxon>Eukaryota</taxon>
        <taxon>Fungi</taxon>
        <taxon>Dikarya</taxon>
        <taxon>Basidiomycota</taxon>
        <taxon>Agaricomycotina</taxon>
        <taxon>Agaricomycetes</taxon>
        <taxon>Polyporales</taxon>
        <taxon>Polyporaceae</taxon>
        <taxon>Trametes</taxon>
    </lineage>
</organism>
<reference evidence="2 3" key="1">
    <citation type="submission" date="2016-10" db="EMBL/GenBank/DDBJ databases">
        <title>Genome sequence of the basidiomycete white-rot fungus Trametes pubescens.</title>
        <authorList>
            <person name="Makela M.R."/>
            <person name="Granchi Z."/>
            <person name="Peng M."/>
            <person name="De Vries R.P."/>
            <person name="Grigoriev I."/>
            <person name="Riley R."/>
            <person name="Hilden K."/>
        </authorList>
    </citation>
    <scope>NUCLEOTIDE SEQUENCE [LARGE SCALE GENOMIC DNA]</scope>
    <source>
        <strain evidence="2 3">FBCC735</strain>
    </source>
</reference>
<feature type="compositionally biased region" description="Low complexity" evidence="1">
    <location>
        <begin position="103"/>
        <end position="117"/>
    </location>
</feature>
<dbReference type="Proteomes" id="UP000184267">
    <property type="component" value="Unassembled WGS sequence"/>
</dbReference>